<evidence type="ECO:0000313" key="5">
    <source>
        <dbReference type="Proteomes" id="UP001609219"/>
    </source>
</evidence>
<feature type="transmembrane region" description="Helical" evidence="1">
    <location>
        <begin position="57"/>
        <end position="80"/>
    </location>
</feature>
<feature type="transmembrane region" description="Helical" evidence="1">
    <location>
        <begin position="92"/>
        <end position="114"/>
    </location>
</feature>
<keyword evidence="5" id="KW-1185">Reference proteome</keyword>
<dbReference type="EMBL" id="JBIMSP010000085">
    <property type="protein sequence ID" value="MFH5245601.1"/>
    <property type="molecule type" value="Genomic_DNA"/>
</dbReference>
<evidence type="ECO:0000313" key="4">
    <source>
        <dbReference type="Proteomes" id="UP001609176"/>
    </source>
</evidence>
<dbReference type="RefSeq" id="WP_395126363.1">
    <property type="nucleotide sequence ID" value="NZ_JBIMSN010000097.1"/>
</dbReference>
<reference evidence="4 5" key="1">
    <citation type="submission" date="2024-10" db="EMBL/GenBank/DDBJ databases">
        <authorList>
            <person name="Riesco R."/>
        </authorList>
    </citation>
    <scope>NUCLEOTIDE SEQUENCE [LARGE SCALE GENOMIC DNA]</scope>
    <source>
        <strain evidence="3 4">NCIMB 15448</strain>
        <strain evidence="2 5">NCIMB 15450</strain>
    </source>
</reference>
<feature type="transmembrane region" description="Helical" evidence="1">
    <location>
        <begin position="163"/>
        <end position="184"/>
    </location>
</feature>
<dbReference type="Proteomes" id="UP001609219">
    <property type="component" value="Unassembled WGS sequence"/>
</dbReference>
<dbReference type="Pfam" id="PF06197">
    <property type="entry name" value="DUF998"/>
    <property type="match status" value="1"/>
</dbReference>
<sequence length="228" mass="24688">MRRRMRALLRAGLPIPLILGGIAYSSWVLEFFIETGLDPRNTFLSELDAVGQRYRDVFSVADSVTGTLMILAALAALIVLPRRPLTTTGWIALTVFGAATIADSQLPIGCIATPEHPCSSEPSGLFPQLHHIHALTSTIAVNAIFVAMIAFTVAAFRYRMFRVLRLVGLLLFVIASVTTAWMLIADNLDGDYSLGYAQRGQVGAMSLWIVTLGVAVLVGIRSPSRTDS</sequence>
<keyword evidence="1" id="KW-1133">Transmembrane helix</keyword>
<dbReference type="Proteomes" id="UP001609176">
    <property type="component" value="Unassembled WGS sequence"/>
</dbReference>
<keyword evidence="1" id="KW-0812">Transmembrane</keyword>
<name>A0ABW7KYH0_9NOCA</name>
<proteinExistence type="predicted"/>
<dbReference type="EMBL" id="JBIMSN010000097">
    <property type="protein sequence ID" value="MFH5231036.1"/>
    <property type="molecule type" value="Genomic_DNA"/>
</dbReference>
<keyword evidence="1" id="KW-0472">Membrane</keyword>
<evidence type="ECO:0000313" key="3">
    <source>
        <dbReference type="EMBL" id="MFH5245601.1"/>
    </source>
</evidence>
<protein>
    <submittedName>
        <fullName evidence="3">DUF998 domain-containing protein</fullName>
    </submittedName>
</protein>
<evidence type="ECO:0000256" key="1">
    <source>
        <dbReference type="SAM" id="Phobius"/>
    </source>
</evidence>
<feature type="transmembrane region" description="Helical" evidence="1">
    <location>
        <begin position="134"/>
        <end position="156"/>
    </location>
</feature>
<accession>A0ABW7KYH0</accession>
<organism evidence="3 4">
    <name type="scientific">Antrihabitans spumae</name>
    <dbReference type="NCBI Taxonomy" id="3373370"/>
    <lineage>
        <taxon>Bacteria</taxon>
        <taxon>Bacillati</taxon>
        <taxon>Actinomycetota</taxon>
        <taxon>Actinomycetes</taxon>
        <taxon>Mycobacteriales</taxon>
        <taxon>Nocardiaceae</taxon>
        <taxon>Antrihabitans</taxon>
    </lineage>
</organism>
<evidence type="ECO:0000313" key="2">
    <source>
        <dbReference type="EMBL" id="MFH5231036.1"/>
    </source>
</evidence>
<dbReference type="InterPro" id="IPR009339">
    <property type="entry name" value="DUF998"/>
</dbReference>
<feature type="transmembrane region" description="Helical" evidence="1">
    <location>
        <begin position="7"/>
        <end position="29"/>
    </location>
</feature>
<feature type="transmembrane region" description="Helical" evidence="1">
    <location>
        <begin position="204"/>
        <end position="220"/>
    </location>
</feature>
<comment type="caution">
    <text evidence="3">The sequence shown here is derived from an EMBL/GenBank/DDBJ whole genome shotgun (WGS) entry which is preliminary data.</text>
</comment>
<gene>
    <name evidence="3" type="ORF">ACHIPV_27545</name>
    <name evidence="2" type="ORF">ACHIRB_21075</name>
</gene>